<comment type="caution">
    <text evidence="1">The sequence shown here is derived from an EMBL/GenBank/DDBJ whole genome shotgun (WGS) entry which is preliminary data.</text>
</comment>
<evidence type="ECO:0000313" key="1">
    <source>
        <dbReference type="EMBL" id="MCU9837601.1"/>
    </source>
</evidence>
<reference evidence="1 2" key="1">
    <citation type="submission" date="2022-10" db="EMBL/GenBank/DDBJ databases">
        <title>Ruegeria sp. nov., isolated from ocean surface water.</title>
        <authorList>
            <person name="He W."/>
            <person name="Wang L."/>
            <person name="Zhang D.-F."/>
        </authorList>
    </citation>
    <scope>NUCLEOTIDE SEQUENCE [LARGE SCALE GENOMIC DNA]</scope>
    <source>
        <strain evidence="1 2">WL0004</strain>
    </source>
</reference>
<sequence length="119" mass="13021">MFGVVLWSDSSDQKAVIWCEDHGDLAFYRQTGSQKGPSLDVGDWVQFDLVTNRNQRMATNPKLVKHGICPDLPDVLLHAGDAKLRQTQADPASSAKIVPFARATGRKEEAGVLVKAYPA</sequence>
<proteinExistence type="predicted"/>
<evidence type="ECO:0000313" key="2">
    <source>
        <dbReference type="Proteomes" id="UP001321014"/>
    </source>
</evidence>
<name>A0ABT2WP33_9RHOB</name>
<gene>
    <name evidence="1" type="ORF">OEZ49_07470</name>
</gene>
<accession>A0ABT2WP33</accession>
<keyword evidence="2" id="KW-1185">Reference proteome</keyword>
<dbReference type="RefSeq" id="WP_263387712.1">
    <property type="nucleotide sequence ID" value="NZ_JAOVQN010000005.1"/>
</dbReference>
<protein>
    <submittedName>
        <fullName evidence="1">Uncharacterized protein</fullName>
    </submittedName>
</protein>
<organism evidence="1 2">
    <name type="scientific">Ruegeria marisflavi</name>
    <dbReference type="NCBI Taxonomy" id="2984152"/>
    <lineage>
        <taxon>Bacteria</taxon>
        <taxon>Pseudomonadati</taxon>
        <taxon>Pseudomonadota</taxon>
        <taxon>Alphaproteobacteria</taxon>
        <taxon>Rhodobacterales</taxon>
        <taxon>Roseobacteraceae</taxon>
        <taxon>Ruegeria</taxon>
    </lineage>
</organism>
<dbReference type="Proteomes" id="UP001321014">
    <property type="component" value="Unassembled WGS sequence"/>
</dbReference>
<dbReference type="EMBL" id="JAOVQN010000005">
    <property type="protein sequence ID" value="MCU9837601.1"/>
    <property type="molecule type" value="Genomic_DNA"/>
</dbReference>